<proteinExistence type="predicted"/>
<name>W5RVC8_9CAUD</name>
<dbReference type="EMBL" id="KF929199">
    <property type="protein sequence ID" value="AHG24010.1"/>
    <property type="molecule type" value="Genomic_DNA"/>
</dbReference>
<gene>
    <name evidence="1" type="ORF">SEP9_089</name>
</gene>
<dbReference type="KEGG" id="vg:18504327"/>
<dbReference type="Proteomes" id="UP000019366">
    <property type="component" value="Segment"/>
</dbReference>
<protein>
    <submittedName>
        <fullName evidence="1">Uncharacterized protein</fullName>
    </submittedName>
</protein>
<sequence>MTKIKVEEVISHGEYLKKLIDEQGAENFFVEQIAYSNDKSFLKIVNFETKDNVTYADNGEDLIIQKEIEINEHTILENIIVKHFNPYSSTTMIDYYKNVNISHLVNETPLKIKEVYYLDDAMNTQLIWKNGEMV</sequence>
<dbReference type="RefSeq" id="YP_009007757.1">
    <property type="nucleotide sequence ID" value="NC_023582.1"/>
</dbReference>
<reference evidence="1 2" key="1">
    <citation type="journal article" date="2014" name="Res. Microbiol.">
        <title>Characterization of Staphylococcus epidermidis phage vB_SepS_SEP9 - A unique member of the Siphoviridae family.</title>
        <authorList>
            <person name="Melo L.D."/>
            <person name="Sillankorva S."/>
            <person name="Ackermann H.W."/>
            <person name="Kropinski A.M."/>
            <person name="Azeredo J."/>
            <person name="Cerca N."/>
        </authorList>
    </citation>
    <scope>NUCLEOTIDE SEQUENCE [LARGE SCALE GENOMIC DNA]</scope>
</reference>
<dbReference type="OrthoDB" id="32715at10239"/>
<dbReference type="GeneID" id="18504327"/>
<evidence type="ECO:0000313" key="2">
    <source>
        <dbReference type="Proteomes" id="UP000019366"/>
    </source>
</evidence>
<accession>W5RVC8</accession>
<evidence type="ECO:0000313" key="1">
    <source>
        <dbReference type="EMBL" id="AHG24010.1"/>
    </source>
</evidence>
<keyword evidence="2" id="KW-1185">Reference proteome</keyword>
<organism evidence="1 2">
    <name type="scientific">Staphylococcus phage vB_SepS_SEP9</name>
    <dbReference type="NCBI Taxonomy" id="1434319"/>
    <lineage>
        <taxon>Viruses</taxon>
        <taxon>Duplodnaviria</taxon>
        <taxon>Heunggongvirae</taxon>
        <taxon>Uroviricota</taxon>
        <taxon>Caudoviricetes</taxon>
        <taxon>Sextaecvirus</taxon>
        <taxon>Sextaecvirus SEP9</taxon>
    </lineage>
</organism>